<name>A0A5J6SR91_9BACI</name>
<reference evidence="1 2" key="1">
    <citation type="submission" date="2018-07" db="EMBL/GenBank/DDBJ databases">
        <title>Complete genome sequence of Psychrobacillus sp. PB01, isolated from iceberg, and comparative genome analysis of Psychrobacillus strains.</title>
        <authorList>
            <person name="Lee P.C."/>
        </authorList>
    </citation>
    <scope>NUCLEOTIDE SEQUENCE [LARGE SCALE GENOMIC DNA]</scope>
    <source>
        <strain evidence="1 2">PB01</strain>
    </source>
</reference>
<dbReference type="RefSeq" id="WP_151700906.1">
    <property type="nucleotide sequence ID" value="NZ_CP031223.1"/>
</dbReference>
<dbReference type="AlphaFoldDB" id="A0A5J6SR91"/>
<dbReference type="Proteomes" id="UP000325517">
    <property type="component" value="Chromosome"/>
</dbReference>
<proteinExistence type="predicted"/>
<evidence type="ECO:0008006" key="3">
    <source>
        <dbReference type="Google" id="ProtNLM"/>
    </source>
</evidence>
<accession>A0A5J6SR91</accession>
<evidence type="ECO:0000313" key="1">
    <source>
        <dbReference type="EMBL" id="QFG00014.1"/>
    </source>
</evidence>
<gene>
    <name evidence="1" type="ORF">PB01_14920</name>
</gene>
<dbReference type="KEGG" id="psyo:PB01_14920"/>
<organism evidence="1 2">
    <name type="scientific">Psychrobacillus glaciei</name>
    <dbReference type="NCBI Taxonomy" id="2283160"/>
    <lineage>
        <taxon>Bacteria</taxon>
        <taxon>Bacillati</taxon>
        <taxon>Bacillota</taxon>
        <taxon>Bacilli</taxon>
        <taxon>Bacillales</taxon>
        <taxon>Bacillaceae</taxon>
        <taxon>Psychrobacillus</taxon>
    </lineage>
</organism>
<dbReference type="OrthoDB" id="1797983at2"/>
<evidence type="ECO:0000313" key="2">
    <source>
        <dbReference type="Proteomes" id="UP000325517"/>
    </source>
</evidence>
<sequence length="144" mass="16437">MKRCLWIFVFIFFITGCQSNENKDLKPPHPTITVDNQEISYAMGTYSWTKNGKVVIADSASPAELVEKVKVNEVPSGKTILINFDYKPSSIEIGIWENNGVDLERFNTHEFTLPEEEGEFIFVIHASWDEGDGIYAFRIKTINN</sequence>
<keyword evidence="2" id="KW-1185">Reference proteome</keyword>
<protein>
    <recommendedName>
        <fullName evidence="3">Lipoprotein</fullName>
    </recommendedName>
</protein>
<dbReference type="PROSITE" id="PS51257">
    <property type="entry name" value="PROKAR_LIPOPROTEIN"/>
    <property type="match status" value="1"/>
</dbReference>
<dbReference type="EMBL" id="CP031223">
    <property type="protein sequence ID" value="QFG00014.1"/>
    <property type="molecule type" value="Genomic_DNA"/>
</dbReference>